<dbReference type="InterPro" id="IPR021134">
    <property type="entry name" value="Bestrophin-like"/>
</dbReference>
<evidence type="ECO:0000256" key="1">
    <source>
        <dbReference type="ARBA" id="ARBA00004370"/>
    </source>
</evidence>
<comment type="function">
    <text evidence="6">Forms chloride channels.</text>
</comment>
<evidence type="ECO:0000256" key="2">
    <source>
        <dbReference type="ARBA" id="ARBA00022692"/>
    </source>
</evidence>
<dbReference type="PANTHER" id="PTHR10736">
    <property type="entry name" value="BESTROPHIN"/>
    <property type="match status" value="1"/>
</dbReference>
<evidence type="ECO:0000313" key="8">
    <source>
        <dbReference type="WBParaSite" id="nRc.2.0.1.t30699-RA"/>
    </source>
</evidence>
<keyword evidence="6" id="KW-0868">Chloride</keyword>
<feature type="transmembrane region" description="Helical" evidence="6">
    <location>
        <begin position="36"/>
        <end position="54"/>
    </location>
</feature>
<evidence type="ECO:0000256" key="5">
    <source>
        <dbReference type="ARBA" id="ARBA00034769"/>
    </source>
</evidence>
<dbReference type="InterPro" id="IPR000615">
    <property type="entry name" value="Bestrophin"/>
</dbReference>
<organism evidence="7 8">
    <name type="scientific">Romanomermis culicivorax</name>
    <name type="common">Nematode worm</name>
    <dbReference type="NCBI Taxonomy" id="13658"/>
    <lineage>
        <taxon>Eukaryota</taxon>
        <taxon>Metazoa</taxon>
        <taxon>Ecdysozoa</taxon>
        <taxon>Nematoda</taxon>
        <taxon>Enoplea</taxon>
        <taxon>Dorylaimia</taxon>
        <taxon>Mermithida</taxon>
        <taxon>Mermithoidea</taxon>
        <taxon>Mermithidae</taxon>
        <taxon>Romanomermis</taxon>
    </lineage>
</organism>
<dbReference type="GO" id="GO:0005254">
    <property type="term" value="F:chloride channel activity"/>
    <property type="evidence" value="ECO:0007669"/>
    <property type="project" value="UniProtKB-KW"/>
</dbReference>
<keyword evidence="6" id="KW-1003">Cell membrane</keyword>
<sequence length="238" mass="28253">MTVSYSRKVATTTLGTFARLLFRWKGSIYRLLYREMVMYLTLYYFVCIIYQFALSEHARRKFEEWSLFCQKYTDLVPLTFVLGFYVSMIIGRWWNIFSSLTWPDKICFMVQSLVGGHDERGRMVRRTVARYINLAQVLVLRDISSAVRKRFPTLEILVESGFLTDDEYKQFESIEMTHHKFWVPLQWTCSLLTKARKEGLIDTDPSLVKMIEEVIQCRNSLMSLICYDWISVPLVYTQ</sequence>
<keyword evidence="3 6" id="KW-1133">Transmembrane helix</keyword>
<feature type="transmembrane region" description="Helical" evidence="6">
    <location>
        <begin position="75"/>
        <end position="94"/>
    </location>
</feature>
<keyword evidence="7" id="KW-1185">Reference proteome</keyword>
<keyword evidence="6" id="KW-0813">Transport</keyword>
<dbReference type="AlphaFoldDB" id="A0A915JXE7"/>
<keyword evidence="6" id="KW-0407">Ion channel</keyword>
<evidence type="ECO:0000256" key="3">
    <source>
        <dbReference type="ARBA" id="ARBA00022989"/>
    </source>
</evidence>
<name>A0A915JXE7_ROMCU</name>
<dbReference type="GO" id="GO:0005886">
    <property type="term" value="C:plasma membrane"/>
    <property type="evidence" value="ECO:0007669"/>
    <property type="project" value="UniProtKB-SubCell"/>
</dbReference>
<dbReference type="OMA" id="RICITYG"/>
<dbReference type="Proteomes" id="UP000887565">
    <property type="component" value="Unplaced"/>
</dbReference>
<keyword evidence="6" id="KW-0406">Ion transport</keyword>
<proteinExistence type="inferred from homology"/>
<accession>A0A915JXE7</accession>
<keyword evidence="2 6" id="KW-0812">Transmembrane</keyword>
<protein>
    <recommendedName>
        <fullName evidence="6">Bestrophin homolog</fullName>
    </recommendedName>
</protein>
<comment type="similarity">
    <text evidence="5 6">Belongs to the anion channel-forming bestrophin (TC 1.A.46) family. Calcium-sensitive chloride channel subfamily.</text>
</comment>
<reference evidence="8" key="1">
    <citation type="submission" date="2022-11" db="UniProtKB">
        <authorList>
            <consortium name="WormBaseParasite"/>
        </authorList>
    </citation>
    <scope>IDENTIFICATION</scope>
</reference>
<comment type="subcellular location">
    <subcellularLocation>
        <location evidence="6">Cell membrane</location>
        <topology evidence="6">Multi-pass membrane protein</topology>
    </subcellularLocation>
    <subcellularLocation>
        <location evidence="1">Membrane</location>
    </subcellularLocation>
</comment>
<dbReference type="Pfam" id="PF01062">
    <property type="entry name" value="Bestrophin"/>
    <property type="match status" value="1"/>
</dbReference>
<dbReference type="GO" id="GO:0034707">
    <property type="term" value="C:chloride channel complex"/>
    <property type="evidence" value="ECO:0007669"/>
    <property type="project" value="UniProtKB-KW"/>
</dbReference>
<dbReference type="WBParaSite" id="nRc.2.0.1.t30699-RA">
    <property type="protein sequence ID" value="nRc.2.0.1.t30699-RA"/>
    <property type="gene ID" value="nRc.2.0.1.g30699"/>
</dbReference>
<evidence type="ECO:0000256" key="4">
    <source>
        <dbReference type="ARBA" id="ARBA00023136"/>
    </source>
</evidence>
<evidence type="ECO:0000256" key="6">
    <source>
        <dbReference type="RuleBase" id="RU363126"/>
    </source>
</evidence>
<keyword evidence="6" id="KW-0869">Chloride channel</keyword>
<evidence type="ECO:0000313" key="7">
    <source>
        <dbReference type="Proteomes" id="UP000887565"/>
    </source>
</evidence>
<keyword evidence="4 6" id="KW-0472">Membrane</keyword>